<proteinExistence type="predicted"/>
<dbReference type="Proteomes" id="UP000660554">
    <property type="component" value="Unassembled WGS sequence"/>
</dbReference>
<reference evidence="3" key="1">
    <citation type="submission" date="2020-09" db="EMBL/GenBank/DDBJ databases">
        <title>Whole genome shotgun sequence of Streptomyces cinnamonensis NBRC 15873.</title>
        <authorList>
            <person name="Komaki H."/>
            <person name="Tamura T."/>
        </authorList>
    </citation>
    <scope>NUCLEOTIDE SEQUENCE [LARGE SCALE GENOMIC DNA]</scope>
    <source>
        <strain evidence="3">NBRC 15873</strain>
    </source>
</reference>
<gene>
    <name evidence="2" type="ORF">Scinn_35590</name>
</gene>
<sequence>MALKALRDLSTSQAMVEGSFYLLHLARRTGPCQSRRAIGSFHGRLVDILRSGSDEGPDYITLDEAFQQVRDRLVARPGSAGPLLGGAILGNGPGPGSRPRAGDALQSVAIGWAGQWRAP</sequence>
<keyword evidence="3" id="KW-1185">Reference proteome</keyword>
<name>A0ABQ3NMU5_STRVG</name>
<protein>
    <submittedName>
        <fullName evidence="2">Uncharacterized protein</fullName>
    </submittedName>
</protein>
<evidence type="ECO:0000256" key="1">
    <source>
        <dbReference type="SAM" id="MobiDB-lite"/>
    </source>
</evidence>
<evidence type="ECO:0000313" key="3">
    <source>
        <dbReference type="Proteomes" id="UP000660554"/>
    </source>
</evidence>
<feature type="compositionally biased region" description="Gly residues" evidence="1">
    <location>
        <begin position="84"/>
        <end position="95"/>
    </location>
</feature>
<accession>A0ABQ3NMU5</accession>
<comment type="caution">
    <text evidence="2">The sequence shown here is derived from an EMBL/GenBank/DDBJ whole genome shotgun (WGS) entry which is preliminary data.</text>
</comment>
<feature type="region of interest" description="Disordered" evidence="1">
    <location>
        <begin position="84"/>
        <end position="103"/>
    </location>
</feature>
<dbReference type="EMBL" id="BNDV01000008">
    <property type="protein sequence ID" value="GHI14096.1"/>
    <property type="molecule type" value="Genomic_DNA"/>
</dbReference>
<evidence type="ECO:0000313" key="2">
    <source>
        <dbReference type="EMBL" id="GHI14096.1"/>
    </source>
</evidence>
<organism evidence="2 3">
    <name type="scientific">Streptomyces virginiae</name>
    <name type="common">Streptomyces cinnamonensis</name>
    <dbReference type="NCBI Taxonomy" id="1961"/>
    <lineage>
        <taxon>Bacteria</taxon>
        <taxon>Bacillati</taxon>
        <taxon>Actinomycetota</taxon>
        <taxon>Actinomycetes</taxon>
        <taxon>Kitasatosporales</taxon>
        <taxon>Streptomycetaceae</taxon>
        <taxon>Streptomyces</taxon>
    </lineage>
</organism>